<gene>
    <name evidence="1" type="ORF">BTN50_1035</name>
</gene>
<dbReference type="Proteomes" id="UP000218160">
    <property type="component" value="Chromosome 1"/>
</dbReference>
<sequence length="41" mass="4555">MINEYNPMLKSLAGFNIDYHAINDYNSLSSLRGGEDCPTSC</sequence>
<keyword evidence="2" id="KW-1185">Reference proteome</keyword>
<evidence type="ECO:0000313" key="1">
    <source>
        <dbReference type="EMBL" id="ATF09538.1"/>
    </source>
</evidence>
<organism evidence="1 2">
    <name type="scientific">Candidatus Enterovibrio altilux</name>
    <dbReference type="NCBI Taxonomy" id="1927128"/>
    <lineage>
        <taxon>Bacteria</taxon>
        <taxon>Pseudomonadati</taxon>
        <taxon>Pseudomonadota</taxon>
        <taxon>Gammaproteobacteria</taxon>
        <taxon>Vibrionales</taxon>
        <taxon>Vibrionaceae</taxon>
        <taxon>Enterovibrio</taxon>
    </lineage>
</organism>
<reference evidence="2" key="1">
    <citation type="submission" date="2017-04" db="EMBL/GenBank/DDBJ databases">
        <title>Genome evolution of the luminous symbionts of deep sea anglerfish.</title>
        <authorList>
            <person name="Hendry T.A."/>
        </authorList>
    </citation>
    <scope>NUCLEOTIDE SEQUENCE [LARGE SCALE GENOMIC DNA]</scope>
</reference>
<dbReference type="KEGG" id="elux:BTN50_1035"/>
<protein>
    <submittedName>
        <fullName evidence="1">Uncharacterized protein</fullName>
    </submittedName>
</protein>
<proteinExistence type="predicted"/>
<dbReference type="EMBL" id="CP020660">
    <property type="protein sequence ID" value="ATF09538.1"/>
    <property type="molecule type" value="Genomic_DNA"/>
</dbReference>
<name>A0A291B945_9GAMM</name>
<evidence type="ECO:0000313" key="2">
    <source>
        <dbReference type="Proteomes" id="UP000218160"/>
    </source>
</evidence>
<accession>A0A291B945</accession>
<dbReference type="AlphaFoldDB" id="A0A291B945"/>